<keyword evidence="4" id="KW-0812">Transmembrane</keyword>
<keyword evidence="7" id="KW-0560">Oxidoreductase</keyword>
<reference evidence="12" key="2">
    <citation type="submission" date="2023-06" db="EMBL/GenBank/DDBJ databases">
        <authorList>
            <person name="Swenson N.G."/>
            <person name="Wegrzyn J.L."/>
            <person name="Mcevoy S.L."/>
        </authorList>
    </citation>
    <scope>NUCLEOTIDE SEQUENCE</scope>
    <source>
        <strain evidence="12">NS2018</strain>
        <tissue evidence="12">Leaf</tissue>
    </source>
</reference>
<feature type="region of interest" description="Disordered" evidence="11">
    <location>
        <begin position="1"/>
        <end position="21"/>
    </location>
</feature>
<dbReference type="SUPFAM" id="SSF48264">
    <property type="entry name" value="Cytochrome P450"/>
    <property type="match status" value="1"/>
</dbReference>
<accession>A0AA39RKV6</accession>
<keyword evidence="13" id="KW-1185">Reference proteome</keyword>
<protein>
    <recommendedName>
        <fullName evidence="14">Cytochrome P450</fullName>
    </recommendedName>
</protein>
<dbReference type="Pfam" id="PF00067">
    <property type="entry name" value="p450"/>
    <property type="match status" value="1"/>
</dbReference>
<evidence type="ECO:0000256" key="10">
    <source>
        <dbReference type="ARBA" id="ARBA00023136"/>
    </source>
</evidence>
<gene>
    <name evidence="12" type="ORF">LWI29_014770</name>
</gene>
<evidence type="ECO:0000256" key="5">
    <source>
        <dbReference type="ARBA" id="ARBA00022723"/>
    </source>
</evidence>
<feature type="compositionally biased region" description="Polar residues" evidence="11">
    <location>
        <begin position="10"/>
        <end position="21"/>
    </location>
</feature>
<name>A0AA39RKV6_ACESA</name>
<comment type="subcellular location">
    <subcellularLocation>
        <location evidence="1">Membrane</location>
        <topology evidence="1">Single-pass membrane protein</topology>
    </subcellularLocation>
</comment>
<evidence type="ECO:0000256" key="11">
    <source>
        <dbReference type="SAM" id="MobiDB-lite"/>
    </source>
</evidence>
<dbReference type="PRINTS" id="PR00465">
    <property type="entry name" value="EP450IV"/>
</dbReference>
<comment type="similarity">
    <text evidence="2">Belongs to the cytochrome P450 family.</text>
</comment>
<keyword evidence="10" id="KW-0472">Membrane</keyword>
<dbReference type="InterPro" id="IPR001128">
    <property type="entry name" value="Cyt_P450"/>
</dbReference>
<evidence type="ECO:0000313" key="12">
    <source>
        <dbReference type="EMBL" id="KAK0576271.1"/>
    </source>
</evidence>
<keyword evidence="8" id="KW-0408">Iron</keyword>
<evidence type="ECO:0000256" key="3">
    <source>
        <dbReference type="ARBA" id="ARBA00022617"/>
    </source>
</evidence>
<keyword evidence="9" id="KW-0503">Monooxygenase</keyword>
<dbReference type="GO" id="GO:0004497">
    <property type="term" value="F:monooxygenase activity"/>
    <property type="evidence" value="ECO:0007669"/>
    <property type="project" value="UniProtKB-KW"/>
</dbReference>
<dbReference type="PANTHER" id="PTHR47947:SF62">
    <property type="entry name" value="CYTOCHROME P450, FAMILY 81, SUBFAMILY D, POLYPEPTIDE 5"/>
    <property type="match status" value="1"/>
</dbReference>
<dbReference type="GO" id="GO:0016020">
    <property type="term" value="C:membrane"/>
    <property type="evidence" value="ECO:0007669"/>
    <property type="project" value="UniProtKB-SubCell"/>
</dbReference>
<dbReference type="Proteomes" id="UP001168877">
    <property type="component" value="Unassembled WGS sequence"/>
</dbReference>
<evidence type="ECO:0000256" key="1">
    <source>
        <dbReference type="ARBA" id="ARBA00004167"/>
    </source>
</evidence>
<dbReference type="Gene3D" id="1.10.630.10">
    <property type="entry name" value="Cytochrome P450"/>
    <property type="match status" value="1"/>
</dbReference>
<evidence type="ECO:0000313" key="13">
    <source>
        <dbReference type="Proteomes" id="UP001168877"/>
    </source>
</evidence>
<dbReference type="PANTHER" id="PTHR47947">
    <property type="entry name" value="CYTOCHROME P450 82C3-RELATED"/>
    <property type="match status" value="1"/>
</dbReference>
<evidence type="ECO:0000256" key="6">
    <source>
        <dbReference type="ARBA" id="ARBA00022989"/>
    </source>
</evidence>
<dbReference type="GO" id="GO:0020037">
    <property type="term" value="F:heme binding"/>
    <property type="evidence" value="ECO:0007669"/>
    <property type="project" value="InterPro"/>
</dbReference>
<dbReference type="AlphaFoldDB" id="A0AA39RKV6"/>
<keyword evidence="5" id="KW-0479">Metal-binding</keyword>
<keyword evidence="3" id="KW-0349">Heme</keyword>
<dbReference type="InterPro" id="IPR002403">
    <property type="entry name" value="Cyt_P450_E_grp-IV"/>
</dbReference>
<organism evidence="12 13">
    <name type="scientific">Acer saccharum</name>
    <name type="common">Sugar maple</name>
    <dbReference type="NCBI Taxonomy" id="4024"/>
    <lineage>
        <taxon>Eukaryota</taxon>
        <taxon>Viridiplantae</taxon>
        <taxon>Streptophyta</taxon>
        <taxon>Embryophyta</taxon>
        <taxon>Tracheophyta</taxon>
        <taxon>Spermatophyta</taxon>
        <taxon>Magnoliopsida</taxon>
        <taxon>eudicotyledons</taxon>
        <taxon>Gunneridae</taxon>
        <taxon>Pentapetalae</taxon>
        <taxon>rosids</taxon>
        <taxon>malvids</taxon>
        <taxon>Sapindales</taxon>
        <taxon>Sapindaceae</taxon>
        <taxon>Hippocastanoideae</taxon>
        <taxon>Acereae</taxon>
        <taxon>Acer</taxon>
    </lineage>
</organism>
<proteinExistence type="inferred from homology"/>
<dbReference type="InterPro" id="IPR050651">
    <property type="entry name" value="Plant_Cytochrome_P450_Monoox"/>
</dbReference>
<evidence type="ECO:0000256" key="9">
    <source>
        <dbReference type="ARBA" id="ARBA00023033"/>
    </source>
</evidence>
<dbReference type="GO" id="GO:0005506">
    <property type="term" value="F:iron ion binding"/>
    <property type="evidence" value="ECO:0007669"/>
    <property type="project" value="InterPro"/>
</dbReference>
<evidence type="ECO:0008006" key="14">
    <source>
        <dbReference type="Google" id="ProtNLM"/>
    </source>
</evidence>
<dbReference type="InterPro" id="IPR036396">
    <property type="entry name" value="Cyt_P450_sf"/>
</dbReference>
<evidence type="ECO:0000256" key="2">
    <source>
        <dbReference type="ARBA" id="ARBA00010617"/>
    </source>
</evidence>
<evidence type="ECO:0000256" key="4">
    <source>
        <dbReference type="ARBA" id="ARBA00022692"/>
    </source>
</evidence>
<dbReference type="GO" id="GO:0016705">
    <property type="term" value="F:oxidoreductase activity, acting on paired donors, with incorporation or reduction of molecular oxygen"/>
    <property type="evidence" value="ECO:0007669"/>
    <property type="project" value="InterPro"/>
</dbReference>
<dbReference type="EMBL" id="JAUESC010000386">
    <property type="protein sequence ID" value="KAK0576271.1"/>
    <property type="molecule type" value="Genomic_DNA"/>
</dbReference>
<keyword evidence="6" id="KW-1133">Transmembrane helix</keyword>
<evidence type="ECO:0000256" key="7">
    <source>
        <dbReference type="ARBA" id="ARBA00023002"/>
    </source>
</evidence>
<sequence>MQALIDNAHDQNTSSSTSVNGQKTSQTIIDVMLKLRETEPEIYTDDLIKGTIQLMLIAGTHSTETTMEWVVSQLISHPDVFQNARDEIDNQVRSSRLINDTDLAKLPYLHCIISETIRLSPGGILEMCESSQDCTVGGYHIPRGTQLLVDGRHVHRDPELWTEPDRFKPERFLARE</sequence>
<evidence type="ECO:0000256" key="8">
    <source>
        <dbReference type="ARBA" id="ARBA00023004"/>
    </source>
</evidence>
<reference evidence="12" key="1">
    <citation type="journal article" date="2022" name="Plant J.">
        <title>Strategies of tolerance reflected in two North American maple genomes.</title>
        <authorList>
            <person name="McEvoy S.L."/>
            <person name="Sezen U.U."/>
            <person name="Trouern-Trend A."/>
            <person name="McMahon S.M."/>
            <person name="Schaberg P.G."/>
            <person name="Yang J."/>
            <person name="Wegrzyn J.L."/>
            <person name="Swenson N.G."/>
        </authorList>
    </citation>
    <scope>NUCLEOTIDE SEQUENCE</scope>
    <source>
        <strain evidence="12">NS2018</strain>
    </source>
</reference>
<comment type="caution">
    <text evidence="12">The sequence shown here is derived from an EMBL/GenBank/DDBJ whole genome shotgun (WGS) entry which is preliminary data.</text>
</comment>